<accession>E7N170</accession>
<gene>
    <name evidence="3" type="ORF">HMPREF9555_00721</name>
</gene>
<evidence type="ECO:0000313" key="3">
    <source>
        <dbReference type="EMBL" id="EFW30091.1"/>
    </source>
</evidence>
<dbReference type="AlphaFoldDB" id="E7N170"/>
<feature type="transmembrane region" description="Helical" evidence="2">
    <location>
        <begin position="21"/>
        <end position="41"/>
    </location>
</feature>
<keyword evidence="2" id="KW-0812">Transmembrane</keyword>
<protein>
    <submittedName>
        <fullName evidence="3">Uncharacterized protein</fullName>
    </submittedName>
</protein>
<proteinExistence type="predicted"/>
<evidence type="ECO:0000256" key="1">
    <source>
        <dbReference type="SAM" id="MobiDB-lite"/>
    </source>
</evidence>
<dbReference type="EMBL" id="AECV01000009">
    <property type="protein sequence ID" value="EFW30091.1"/>
    <property type="molecule type" value="Genomic_DNA"/>
</dbReference>
<reference evidence="3 4" key="1">
    <citation type="submission" date="2010-08" db="EMBL/GenBank/DDBJ databases">
        <authorList>
            <person name="Weinstock G."/>
            <person name="Sodergren E."/>
            <person name="Clifton S."/>
            <person name="Fulton L."/>
            <person name="Fulton B."/>
            <person name="Courtney L."/>
            <person name="Fronick C."/>
            <person name="Harrison M."/>
            <person name="Strong C."/>
            <person name="Farmer C."/>
            <person name="Delahaunty K."/>
            <person name="Markovic C."/>
            <person name="Hall O."/>
            <person name="Minx P."/>
            <person name="Tomlinson C."/>
            <person name="Mitreva M."/>
            <person name="Hou S."/>
            <person name="Chen J."/>
            <person name="Wollam A."/>
            <person name="Pepin K.H."/>
            <person name="Johnson M."/>
            <person name="Bhonagiri V."/>
            <person name="Zhang X."/>
            <person name="Suruliraj S."/>
            <person name="Warren W."/>
            <person name="Chinwalla A."/>
            <person name="Mardis E.R."/>
            <person name="Wilson R.K."/>
        </authorList>
    </citation>
    <scope>NUCLEOTIDE SEQUENCE [LARGE SCALE GENOMIC DNA]</scope>
    <source>
        <strain evidence="3 4">F0399</strain>
    </source>
</reference>
<evidence type="ECO:0000256" key="2">
    <source>
        <dbReference type="SAM" id="Phobius"/>
    </source>
</evidence>
<dbReference type="HOGENOM" id="CLU_2289720_0_0_9"/>
<keyword evidence="2" id="KW-1133">Transmembrane helix</keyword>
<keyword evidence="4" id="KW-1185">Reference proteome</keyword>
<keyword evidence="2" id="KW-0472">Membrane</keyword>
<feature type="compositionally biased region" description="Basic and acidic residues" evidence="1">
    <location>
        <begin position="75"/>
        <end position="93"/>
    </location>
</feature>
<dbReference type="STRING" id="749551.HMPREF9555_00721"/>
<comment type="caution">
    <text evidence="3">The sequence shown here is derived from an EMBL/GenBank/DDBJ whole genome shotgun (WGS) entry which is preliminary data.</text>
</comment>
<evidence type="ECO:0000313" key="4">
    <source>
        <dbReference type="Proteomes" id="UP000004633"/>
    </source>
</evidence>
<dbReference type="Proteomes" id="UP000004633">
    <property type="component" value="Unassembled WGS sequence"/>
</dbReference>
<sequence>MKNAAAGKEAMKMIKKRLQKNIAVMLIGIMSYGGGSVVFAYDDIAVRAAVPADEADEVHMPAHPEEAMPPDEADEVHMPAHPEESVHAEKADDVYMPLSYS</sequence>
<organism evidence="3 4">
    <name type="scientific">Selenomonas artemidis F0399</name>
    <dbReference type="NCBI Taxonomy" id="749551"/>
    <lineage>
        <taxon>Bacteria</taxon>
        <taxon>Bacillati</taxon>
        <taxon>Bacillota</taxon>
        <taxon>Negativicutes</taxon>
        <taxon>Selenomonadales</taxon>
        <taxon>Selenomonadaceae</taxon>
        <taxon>Selenomonas</taxon>
    </lineage>
</organism>
<name>E7N170_9FIRM</name>
<feature type="region of interest" description="Disordered" evidence="1">
    <location>
        <begin position="62"/>
        <end position="101"/>
    </location>
</feature>